<dbReference type="Proteomes" id="UP001151760">
    <property type="component" value="Unassembled WGS sequence"/>
</dbReference>
<evidence type="ECO:0000313" key="3">
    <source>
        <dbReference type="Proteomes" id="UP001151760"/>
    </source>
</evidence>
<gene>
    <name evidence="2" type="ORF">Tco_0906561</name>
</gene>
<proteinExistence type="predicted"/>
<evidence type="ECO:0000313" key="2">
    <source>
        <dbReference type="EMBL" id="GJT26286.1"/>
    </source>
</evidence>
<feature type="compositionally biased region" description="Polar residues" evidence="1">
    <location>
        <begin position="19"/>
        <end position="29"/>
    </location>
</feature>
<reference evidence="2" key="1">
    <citation type="journal article" date="2022" name="Int. J. Mol. Sci.">
        <title>Draft Genome of Tanacetum Coccineum: Genomic Comparison of Closely Related Tanacetum-Family Plants.</title>
        <authorList>
            <person name="Yamashiro T."/>
            <person name="Shiraishi A."/>
            <person name="Nakayama K."/>
            <person name="Satake H."/>
        </authorList>
    </citation>
    <scope>NUCLEOTIDE SEQUENCE</scope>
</reference>
<name>A0ABQ5CGT7_9ASTR</name>
<sequence length="148" mass="16521">MPSARTHHTPNACTPKPKINNQTFRNGPASKSINVKLNVLQKADHSRNPSSCLDSKHLVCSTCQKCVFNANHDDCITKFLKDVNSRAKVQSPKTRNNNKPVEPKSHTQKLGTLNLSAGTSFNPKKERLRVWLLKRLISQKPGVQGIQM</sequence>
<organism evidence="2 3">
    <name type="scientific">Tanacetum coccineum</name>
    <dbReference type="NCBI Taxonomy" id="301880"/>
    <lineage>
        <taxon>Eukaryota</taxon>
        <taxon>Viridiplantae</taxon>
        <taxon>Streptophyta</taxon>
        <taxon>Embryophyta</taxon>
        <taxon>Tracheophyta</taxon>
        <taxon>Spermatophyta</taxon>
        <taxon>Magnoliopsida</taxon>
        <taxon>eudicotyledons</taxon>
        <taxon>Gunneridae</taxon>
        <taxon>Pentapetalae</taxon>
        <taxon>asterids</taxon>
        <taxon>campanulids</taxon>
        <taxon>Asterales</taxon>
        <taxon>Asteraceae</taxon>
        <taxon>Asteroideae</taxon>
        <taxon>Anthemideae</taxon>
        <taxon>Anthemidinae</taxon>
        <taxon>Tanacetum</taxon>
    </lineage>
</organism>
<comment type="caution">
    <text evidence="2">The sequence shown here is derived from an EMBL/GenBank/DDBJ whole genome shotgun (WGS) entry which is preliminary data.</text>
</comment>
<protein>
    <submittedName>
        <fullName evidence="2">Uncharacterized protein</fullName>
    </submittedName>
</protein>
<reference evidence="2" key="2">
    <citation type="submission" date="2022-01" db="EMBL/GenBank/DDBJ databases">
        <authorList>
            <person name="Yamashiro T."/>
            <person name="Shiraishi A."/>
            <person name="Satake H."/>
            <person name="Nakayama K."/>
        </authorList>
    </citation>
    <scope>NUCLEOTIDE SEQUENCE</scope>
</reference>
<keyword evidence="3" id="KW-1185">Reference proteome</keyword>
<feature type="compositionally biased region" description="Polar residues" evidence="1">
    <location>
        <begin position="87"/>
        <end position="99"/>
    </location>
</feature>
<feature type="region of interest" description="Disordered" evidence="1">
    <location>
        <begin position="86"/>
        <end position="118"/>
    </location>
</feature>
<dbReference type="EMBL" id="BQNB010014279">
    <property type="protein sequence ID" value="GJT26286.1"/>
    <property type="molecule type" value="Genomic_DNA"/>
</dbReference>
<accession>A0ABQ5CGT7</accession>
<feature type="compositionally biased region" description="Polar residues" evidence="1">
    <location>
        <begin position="108"/>
        <end position="118"/>
    </location>
</feature>
<evidence type="ECO:0000256" key="1">
    <source>
        <dbReference type="SAM" id="MobiDB-lite"/>
    </source>
</evidence>
<feature type="region of interest" description="Disordered" evidence="1">
    <location>
        <begin position="1"/>
        <end position="29"/>
    </location>
</feature>